<feature type="compositionally biased region" description="Basic and acidic residues" evidence="1">
    <location>
        <begin position="234"/>
        <end position="243"/>
    </location>
</feature>
<protein>
    <submittedName>
        <fullName evidence="2">Uncharacterized protein</fullName>
    </submittedName>
</protein>
<name>A0AAV7EIA7_ARIFI</name>
<dbReference type="EMBL" id="JAINDJ010000005">
    <property type="protein sequence ID" value="KAG9448176.1"/>
    <property type="molecule type" value="Genomic_DNA"/>
</dbReference>
<feature type="compositionally biased region" description="Gly residues" evidence="1">
    <location>
        <begin position="180"/>
        <end position="192"/>
    </location>
</feature>
<gene>
    <name evidence="2" type="ORF">H6P81_014304</name>
</gene>
<evidence type="ECO:0000256" key="1">
    <source>
        <dbReference type="SAM" id="MobiDB-lite"/>
    </source>
</evidence>
<feature type="region of interest" description="Disordered" evidence="1">
    <location>
        <begin position="221"/>
        <end position="297"/>
    </location>
</feature>
<evidence type="ECO:0000313" key="2">
    <source>
        <dbReference type="EMBL" id="KAG9448176.1"/>
    </source>
</evidence>
<organism evidence="2 3">
    <name type="scientific">Aristolochia fimbriata</name>
    <name type="common">White veined hardy Dutchman's pipe vine</name>
    <dbReference type="NCBI Taxonomy" id="158543"/>
    <lineage>
        <taxon>Eukaryota</taxon>
        <taxon>Viridiplantae</taxon>
        <taxon>Streptophyta</taxon>
        <taxon>Embryophyta</taxon>
        <taxon>Tracheophyta</taxon>
        <taxon>Spermatophyta</taxon>
        <taxon>Magnoliopsida</taxon>
        <taxon>Magnoliidae</taxon>
        <taxon>Piperales</taxon>
        <taxon>Aristolochiaceae</taxon>
        <taxon>Aristolochia</taxon>
    </lineage>
</organism>
<dbReference type="Proteomes" id="UP000825729">
    <property type="component" value="Unassembled WGS sequence"/>
</dbReference>
<proteinExistence type="predicted"/>
<feature type="region of interest" description="Disordered" evidence="1">
    <location>
        <begin position="171"/>
        <end position="192"/>
    </location>
</feature>
<keyword evidence="3" id="KW-1185">Reference proteome</keyword>
<reference evidence="2 3" key="1">
    <citation type="submission" date="2021-07" db="EMBL/GenBank/DDBJ databases">
        <title>The Aristolochia fimbriata genome: insights into angiosperm evolution, floral development and chemical biosynthesis.</title>
        <authorList>
            <person name="Jiao Y."/>
        </authorList>
    </citation>
    <scope>NUCLEOTIDE SEQUENCE [LARGE SCALE GENOMIC DNA]</scope>
    <source>
        <strain evidence="2">IBCAS-2021</strain>
        <tissue evidence="2">Leaf</tissue>
    </source>
</reference>
<accession>A0AAV7EIA7</accession>
<dbReference type="AlphaFoldDB" id="A0AAV7EIA7"/>
<feature type="compositionally biased region" description="Low complexity" evidence="1">
    <location>
        <begin position="268"/>
        <end position="282"/>
    </location>
</feature>
<comment type="caution">
    <text evidence="2">The sequence shown here is derived from an EMBL/GenBank/DDBJ whole genome shotgun (WGS) entry which is preliminary data.</text>
</comment>
<sequence length="297" mass="32426">MRNKGSLPLRRLRLRLRGEVRDGGADPNLLAFFRPGGALTRVAGPQRRFRKRENRLWKRWSRKGDGGEGWVPRVILLFVLHSDFGSSRIGPTECASTCHPGSHERLLVLERGCSRALSAWWWRGGGRRGWTEGPRPSAGTSRDPCLEVTHSARARGRETGQSEAGLDKRGFIMSGRDRGTGTGSEGGSMGSGGVGTSGMYAARIAVKGKWNPPLFSKKWGHMPQPDMPASHEAGGGRKDEKAKARGTGLRECPFLFPGRRVDPAGSFPLKSSRSKSPMKPSSHLCPEGYRGNFDLGL</sequence>
<evidence type="ECO:0000313" key="3">
    <source>
        <dbReference type="Proteomes" id="UP000825729"/>
    </source>
</evidence>